<dbReference type="AlphaFoldDB" id="A0A2K0W9C7"/>
<protein>
    <submittedName>
        <fullName evidence="2">Uncharacterized protein</fullName>
    </submittedName>
</protein>
<evidence type="ECO:0000313" key="3">
    <source>
        <dbReference type="Proteomes" id="UP000236664"/>
    </source>
</evidence>
<keyword evidence="3" id="KW-1185">Reference proteome</keyword>
<evidence type="ECO:0000256" key="1">
    <source>
        <dbReference type="SAM" id="MobiDB-lite"/>
    </source>
</evidence>
<dbReference type="EMBL" id="MTQA01000095">
    <property type="protein sequence ID" value="PNP78882.1"/>
    <property type="molecule type" value="Genomic_DNA"/>
</dbReference>
<dbReference type="OrthoDB" id="5106509at2759"/>
<accession>A0A2K0W9C7</accession>
<evidence type="ECO:0000313" key="2">
    <source>
        <dbReference type="EMBL" id="PNP78882.1"/>
    </source>
</evidence>
<sequence>MTNPNFVNPITFQQQKGTDQAWVKRALEAFPNADSLRTIEGPWDREIPRIRDDELTPASEIQSGASSVSSLSDTSIVVSGGSSELRRRKRRRNGSSSRTRPPSASSPAPSSSVPWTSRSARHHLPHRPWAIRAPQPQVLTANNTSAPNPRIRIRAT</sequence>
<reference evidence="2 3" key="1">
    <citation type="submission" date="2017-06" db="EMBL/GenBank/DDBJ databases">
        <title>Genome of Fusarium nygamai isolate CS10214.</title>
        <authorList>
            <person name="Gardiner D.M."/>
            <person name="Obanor F."/>
            <person name="Kazan K."/>
        </authorList>
    </citation>
    <scope>NUCLEOTIDE SEQUENCE [LARGE SCALE GENOMIC DNA]</scope>
    <source>
        <strain evidence="2 3">CS10214</strain>
    </source>
</reference>
<dbReference type="Proteomes" id="UP000236664">
    <property type="component" value="Unassembled WGS sequence"/>
</dbReference>
<comment type="caution">
    <text evidence="2">The sequence shown here is derived from an EMBL/GenBank/DDBJ whole genome shotgun (WGS) entry which is preliminary data.</text>
</comment>
<proteinExistence type="predicted"/>
<name>A0A2K0W9C7_GIBNY</name>
<feature type="region of interest" description="Disordered" evidence="1">
    <location>
        <begin position="56"/>
        <end position="156"/>
    </location>
</feature>
<organism evidence="2 3">
    <name type="scientific">Gibberella nygamai</name>
    <name type="common">Bean root rot disease fungus</name>
    <name type="synonym">Fusarium nygamai</name>
    <dbReference type="NCBI Taxonomy" id="42673"/>
    <lineage>
        <taxon>Eukaryota</taxon>
        <taxon>Fungi</taxon>
        <taxon>Dikarya</taxon>
        <taxon>Ascomycota</taxon>
        <taxon>Pezizomycotina</taxon>
        <taxon>Sordariomycetes</taxon>
        <taxon>Hypocreomycetidae</taxon>
        <taxon>Hypocreales</taxon>
        <taxon>Nectriaceae</taxon>
        <taxon>Fusarium</taxon>
        <taxon>Fusarium fujikuroi species complex</taxon>
    </lineage>
</organism>
<gene>
    <name evidence="2" type="ORF">FNYG_07747</name>
</gene>
<feature type="compositionally biased region" description="Polar residues" evidence="1">
    <location>
        <begin position="137"/>
        <end position="147"/>
    </location>
</feature>
<feature type="compositionally biased region" description="Low complexity" evidence="1">
    <location>
        <begin position="63"/>
        <end position="83"/>
    </location>
</feature>
<feature type="compositionally biased region" description="Low complexity" evidence="1">
    <location>
        <begin position="94"/>
        <end position="117"/>
    </location>
</feature>